<evidence type="ECO:0000259" key="1">
    <source>
        <dbReference type="Pfam" id="PF09463"/>
    </source>
</evidence>
<gene>
    <name evidence="2" type="ORF">J2S11_000109</name>
</gene>
<dbReference type="RefSeq" id="WP_307389477.1">
    <property type="nucleotide sequence ID" value="NZ_JAUSTY010000001.1"/>
</dbReference>
<sequence>MVECKKCEGLGVIECPDCAEGSYSFYMNETCATCQSQLIMRCTECVGKGRVPKDKK</sequence>
<dbReference type="EMBL" id="JAUSTY010000001">
    <property type="protein sequence ID" value="MDQ0164210.1"/>
    <property type="molecule type" value="Genomic_DNA"/>
</dbReference>
<evidence type="ECO:0000313" key="2">
    <source>
        <dbReference type="EMBL" id="MDQ0164210.1"/>
    </source>
</evidence>
<feature type="domain" description="Membrane anchor Opy2 N-terminal" evidence="1">
    <location>
        <begin position="4"/>
        <end position="36"/>
    </location>
</feature>
<protein>
    <submittedName>
        <fullName evidence="2">DnaJ-class molecular chaperone</fullName>
    </submittedName>
</protein>
<accession>A0ABT9VTJ3</accession>
<organism evidence="2 3">
    <name type="scientific">Caldalkalibacillus horti</name>
    <dbReference type="NCBI Taxonomy" id="77523"/>
    <lineage>
        <taxon>Bacteria</taxon>
        <taxon>Bacillati</taxon>
        <taxon>Bacillota</taxon>
        <taxon>Bacilli</taxon>
        <taxon>Bacillales</taxon>
        <taxon>Bacillaceae</taxon>
        <taxon>Caldalkalibacillus</taxon>
    </lineage>
</organism>
<comment type="caution">
    <text evidence="2">The sequence shown here is derived from an EMBL/GenBank/DDBJ whole genome shotgun (WGS) entry which is preliminary data.</text>
</comment>
<proteinExistence type="predicted"/>
<dbReference type="Proteomes" id="UP001235840">
    <property type="component" value="Unassembled WGS sequence"/>
</dbReference>
<name>A0ABT9VTJ3_9BACI</name>
<dbReference type="InterPro" id="IPR018571">
    <property type="entry name" value="Membrane_anchor_Opy2_N"/>
</dbReference>
<evidence type="ECO:0000313" key="3">
    <source>
        <dbReference type="Proteomes" id="UP001235840"/>
    </source>
</evidence>
<dbReference type="Pfam" id="PF09463">
    <property type="entry name" value="Opy2"/>
    <property type="match status" value="1"/>
</dbReference>
<reference evidence="2 3" key="1">
    <citation type="submission" date="2023-07" db="EMBL/GenBank/DDBJ databases">
        <title>Genomic Encyclopedia of Type Strains, Phase IV (KMG-IV): sequencing the most valuable type-strain genomes for metagenomic binning, comparative biology and taxonomic classification.</title>
        <authorList>
            <person name="Goeker M."/>
        </authorList>
    </citation>
    <scope>NUCLEOTIDE SEQUENCE [LARGE SCALE GENOMIC DNA]</scope>
    <source>
        <strain evidence="2 3">DSM 12751</strain>
    </source>
</reference>
<keyword evidence="3" id="KW-1185">Reference proteome</keyword>